<sequence length="274" mass="30874">TEILVPGLFITKEDKNGNLLLYPRGDASAPPSAKMPKGGYYFDGLVRQEAIDESRLDPQEWVKDQYSVYTDEDLRYLEEGAEDLYRNTDLSLVGSFWQGGFGDIAQVPGLNVKHPKGIRDPQEWIMAHALHPEYIKGIFNLQCEIVVQNLKLYREAVGDKIDVIVVSGTDFGTQNASSISPDMYRDIYKPFHKMVNEWIHKNTPWKIFYHTCGSIVSLLDDLIETGVDILNPVQCSAAGMNPTLLKEKYGERLVFWGGGVDTQRTLPFGSPEQV</sequence>
<reference evidence="2" key="1">
    <citation type="journal article" date="2014" name="Front. Microbiol.">
        <title>High frequency of phylogenetically diverse reductive dehalogenase-homologous genes in deep subseafloor sedimentary metagenomes.</title>
        <authorList>
            <person name="Kawai M."/>
            <person name="Futagami T."/>
            <person name="Toyoda A."/>
            <person name="Takaki Y."/>
            <person name="Nishi S."/>
            <person name="Hori S."/>
            <person name="Arai W."/>
            <person name="Tsubouchi T."/>
            <person name="Morono Y."/>
            <person name="Uchiyama I."/>
            <person name="Ito T."/>
            <person name="Fujiyama A."/>
            <person name="Inagaki F."/>
            <person name="Takami H."/>
        </authorList>
    </citation>
    <scope>NUCLEOTIDE SEQUENCE</scope>
    <source>
        <strain evidence="2">Expedition CK06-06</strain>
    </source>
</reference>
<comment type="caution">
    <text evidence="2">The sequence shown here is derived from an EMBL/GenBank/DDBJ whole genome shotgun (WGS) entry which is preliminary data.</text>
</comment>
<dbReference type="Gene3D" id="3.20.20.210">
    <property type="match status" value="1"/>
</dbReference>
<feature type="domain" description="Uroporphyrinogen decarboxylase (URO-D)" evidence="1">
    <location>
        <begin position="124"/>
        <end position="232"/>
    </location>
</feature>
<protein>
    <recommendedName>
        <fullName evidence="1">Uroporphyrinogen decarboxylase (URO-D) domain-containing protein</fullName>
    </recommendedName>
</protein>
<dbReference type="InterPro" id="IPR038071">
    <property type="entry name" value="UROD/MetE-like_sf"/>
</dbReference>
<dbReference type="EMBL" id="BARS01020055">
    <property type="protein sequence ID" value="GAG02849.1"/>
    <property type="molecule type" value="Genomic_DNA"/>
</dbReference>
<dbReference type="GO" id="GO:0006779">
    <property type="term" value="P:porphyrin-containing compound biosynthetic process"/>
    <property type="evidence" value="ECO:0007669"/>
    <property type="project" value="InterPro"/>
</dbReference>
<evidence type="ECO:0000313" key="2">
    <source>
        <dbReference type="EMBL" id="GAG02849.1"/>
    </source>
</evidence>
<dbReference type="InterPro" id="IPR000257">
    <property type="entry name" value="Uroporphyrinogen_deCOase"/>
</dbReference>
<organism evidence="2">
    <name type="scientific">marine sediment metagenome</name>
    <dbReference type="NCBI Taxonomy" id="412755"/>
    <lineage>
        <taxon>unclassified sequences</taxon>
        <taxon>metagenomes</taxon>
        <taxon>ecological metagenomes</taxon>
    </lineage>
</organism>
<feature type="non-terminal residue" evidence="2">
    <location>
        <position position="1"/>
    </location>
</feature>
<evidence type="ECO:0000259" key="1">
    <source>
        <dbReference type="Pfam" id="PF01208"/>
    </source>
</evidence>
<feature type="non-terminal residue" evidence="2">
    <location>
        <position position="274"/>
    </location>
</feature>
<accession>X0UAI6</accession>
<dbReference type="GO" id="GO:0004853">
    <property type="term" value="F:uroporphyrinogen decarboxylase activity"/>
    <property type="evidence" value="ECO:0007669"/>
    <property type="project" value="InterPro"/>
</dbReference>
<dbReference type="SUPFAM" id="SSF51726">
    <property type="entry name" value="UROD/MetE-like"/>
    <property type="match status" value="1"/>
</dbReference>
<gene>
    <name evidence="2" type="ORF">S01H1_32399</name>
</gene>
<name>X0UAI6_9ZZZZ</name>
<dbReference type="Pfam" id="PF01208">
    <property type="entry name" value="URO-D"/>
    <property type="match status" value="1"/>
</dbReference>
<dbReference type="AlphaFoldDB" id="X0UAI6"/>
<proteinExistence type="predicted"/>